<feature type="transmembrane region" description="Helical" evidence="9">
    <location>
        <begin position="390"/>
        <end position="414"/>
    </location>
</feature>
<comment type="subcellular location">
    <subcellularLocation>
        <location evidence="1">Cell membrane</location>
        <topology evidence="1">Multi-pass membrane protein</topology>
    </subcellularLocation>
</comment>
<dbReference type="Pfam" id="PF09594">
    <property type="entry name" value="GT87"/>
    <property type="match status" value="1"/>
</dbReference>
<evidence type="ECO:0000256" key="7">
    <source>
        <dbReference type="ARBA" id="ARBA00024033"/>
    </source>
</evidence>
<feature type="transmembrane region" description="Helical" evidence="9">
    <location>
        <begin position="196"/>
        <end position="217"/>
    </location>
</feature>
<dbReference type="Proteomes" id="UP001500603">
    <property type="component" value="Unassembled WGS sequence"/>
</dbReference>
<evidence type="ECO:0000256" key="3">
    <source>
        <dbReference type="ARBA" id="ARBA00022679"/>
    </source>
</evidence>
<keyword evidence="3" id="KW-0808">Transferase</keyword>
<protein>
    <submittedName>
        <fullName evidence="10">Glycosyltransferase 87 family protein</fullName>
    </submittedName>
</protein>
<keyword evidence="2" id="KW-1003">Cell membrane</keyword>
<feature type="transmembrane region" description="Helical" evidence="9">
    <location>
        <begin position="37"/>
        <end position="58"/>
    </location>
</feature>
<keyword evidence="5 9" id="KW-1133">Transmembrane helix</keyword>
<feature type="transmembrane region" description="Helical" evidence="9">
    <location>
        <begin position="359"/>
        <end position="378"/>
    </location>
</feature>
<comment type="similarity">
    <text evidence="7">Belongs to the glycosyltransferase 87 family.</text>
</comment>
<feature type="compositionally biased region" description="Basic and acidic residues" evidence="8">
    <location>
        <begin position="11"/>
        <end position="21"/>
    </location>
</feature>
<keyword evidence="11" id="KW-1185">Reference proteome</keyword>
<gene>
    <name evidence="10" type="ORF">GCM10023318_07270</name>
</gene>
<evidence type="ECO:0000256" key="8">
    <source>
        <dbReference type="SAM" id="MobiDB-lite"/>
    </source>
</evidence>
<comment type="caution">
    <text evidence="10">The sequence shown here is derived from an EMBL/GenBank/DDBJ whole genome shotgun (WGS) entry which is preliminary data.</text>
</comment>
<evidence type="ECO:0000256" key="4">
    <source>
        <dbReference type="ARBA" id="ARBA00022692"/>
    </source>
</evidence>
<sequence length="429" mass="46335">MTDRSGFARPTEQRADAVDHRAAHRVSPPDSPYPIRWLIAALALFAASAALSLLLHWWNGFIDLEVYRNGAEAWLKDRAVYGPMPPVQGTGLPFTYPPPAALFFIPLAVTPLGGAQTLLLATSVGCLAITLWLVLGRIRPGLSRATMVILVIGAVALTQTLEPVRQTFSYGQINLVLMAAVTLDCLVRKPVWPRGLLVGLATSVKLIPGGFLLYFVLRKDWKAAATTVLATAAAFGAAFLIMPDDSAEYWSKTLSNTDRIGAPYYAGNQSIKGAVFRLGVSDSTATILWLTLSLVTVTLAAIWMRRLLDADAPVAALLVNAAALLLISPISWSHHWVWVAPALVFVVDRIARGKRDPRVVGVVVAAALVLLTAPQWWLPNSEDRELGWAWWQQIIGSGYVLATFAMFVVAVAVYRPALTGVRKAASAAA</sequence>
<evidence type="ECO:0000256" key="9">
    <source>
        <dbReference type="SAM" id="Phobius"/>
    </source>
</evidence>
<evidence type="ECO:0000313" key="10">
    <source>
        <dbReference type="EMBL" id="GAA5044470.1"/>
    </source>
</evidence>
<feature type="transmembrane region" description="Helical" evidence="9">
    <location>
        <begin position="223"/>
        <end position="242"/>
    </location>
</feature>
<feature type="transmembrane region" description="Helical" evidence="9">
    <location>
        <begin position="287"/>
        <end position="308"/>
    </location>
</feature>
<feature type="transmembrane region" description="Helical" evidence="9">
    <location>
        <begin position="142"/>
        <end position="161"/>
    </location>
</feature>
<evidence type="ECO:0000256" key="2">
    <source>
        <dbReference type="ARBA" id="ARBA00022475"/>
    </source>
</evidence>
<keyword evidence="4 9" id="KW-0812">Transmembrane</keyword>
<reference evidence="11" key="1">
    <citation type="journal article" date="2019" name="Int. J. Syst. Evol. Microbiol.">
        <title>The Global Catalogue of Microorganisms (GCM) 10K type strain sequencing project: providing services to taxonomists for standard genome sequencing and annotation.</title>
        <authorList>
            <consortium name="The Broad Institute Genomics Platform"/>
            <consortium name="The Broad Institute Genome Sequencing Center for Infectious Disease"/>
            <person name="Wu L."/>
            <person name="Ma J."/>
        </authorList>
    </citation>
    <scope>NUCLEOTIDE SEQUENCE [LARGE SCALE GENOMIC DNA]</scope>
    <source>
        <strain evidence="11">JCM 18298</strain>
    </source>
</reference>
<proteinExistence type="inferred from homology"/>
<dbReference type="RefSeq" id="WP_345493549.1">
    <property type="nucleotide sequence ID" value="NZ_BAABJM010000001.1"/>
</dbReference>
<evidence type="ECO:0000256" key="5">
    <source>
        <dbReference type="ARBA" id="ARBA00022989"/>
    </source>
</evidence>
<dbReference type="EMBL" id="BAABJM010000001">
    <property type="protein sequence ID" value="GAA5044470.1"/>
    <property type="molecule type" value="Genomic_DNA"/>
</dbReference>
<dbReference type="InterPro" id="IPR018584">
    <property type="entry name" value="GT87"/>
</dbReference>
<evidence type="ECO:0000256" key="6">
    <source>
        <dbReference type="ARBA" id="ARBA00023136"/>
    </source>
</evidence>
<evidence type="ECO:0000256" key="1">
    <source>
        <dbReference type="ARBA" id="ARBA00004651"/>
    </source>
</evidence>
<feature type="region of interest" description="Disordered" evidence="8">
    <location>
        <begin position="1"/>
        <end position="28"/>
    </location>
</feature>
<organism evidence="10 11">
    <name type="scientific">Nocardia callitridis</name>
    <dbReference type="NCBI Taxonomy" id="648753"/>
    <lineage>
        <taxon>Bacteria</taxon>
        <taxon>Bacillati</taxon>
        <taxon>Actinomycetota</taxon>
        <taxon>Actinomycetes</taxon>
        <taxon>Mycobacteriales</taxon>
        <taxon>Nocardiaceae</taxon>
        <taxon>Nocardia</taxon>
    </lineage>
</organism>
<feature type="transmembrane region" description="Helical" evidence="9">
    <location>
        <begin position="102"/>
        <end position="135"/>
    </location>
</feature>
<keyword evidence="6 9" id="KW-0472">Membrane</keyword>
<evidence type="ECO:0000313" key="11">
    <source>
        <dbReference type="Proteomes" id="UP001500603"/>
    </source>
</evidence>
<name>A0ABP9JWL9_9NOCA</name>
<accession>A0ABP9JWL9</accession>